<dbReference type="Gene3D" id="1.10.3720.10">
    <property type="entry name" value="MetI-like"/>
    <property type="match status" value="1"/>
</dbReference>
<sequence>MSSAMIERIVSAVFETLYMVALSGLIGTVLGVAMGVALYITRRGNFLEKPFFNRVLSIIVNIGRSVPFIILALAIVPFTQLLVGTFIGNTAAVVPLTIAATPFVARLVEGALLEVPEGLIEAAQAMGATPGQIIFRILLPEASAGIITAITVTFISLIGYSAMAGGIGAGGLGAVAINYGYNRYDTGVMLITVIIMIVMVQGIQTLGDRLVRRAQHR</sequence>
<comment type="subcellular location">
    <subcellularLocation>
        <location evidence="1 8">Cell membrane</location>
        <topology evidence="1 8">Multi-pass membrane protein</topology>
    </subcellularLocation>
</comment>
<dbReference type="PANTHER" id="PTHR30450:SF1">
    <property type="entry name" value="D-METHIONINE TRANSPORT SYSTEM PERMEASE PROTEIN METI-RELATED"/>
    <property type="match status" value="1"/>
</dbReference>
<keyword evidence="11" id="KW-1185">Reference proteome</keyword>
<feature type="transmembrane region" description="Helical" evidence="8">
    <location>
        <begin position="144"/>
        <end position="167"/>
    </location>
</feature>
<protein>
    <submittedName>
        <fullName evidence="10">ABC transporter permease</fullName>
    </submittedName>
</protein>
<feature type="transmembrane region" description="Helical" evidence="8">
    <location>
        <begin position="51"/>
        <end position="75"/>
    </location>
</feature>
<feature type="transmembrane region" description="Helical" evidence="8">
    <location>
        <begin position="187"/>
        <end position="207"/>
    </location>
</feature>
<dbReference type="InterPro" id="IPR051322">
    <property type="entry name" value="AA_ABC_Transporter_Permease"/>
</dbReference>
<dbReference type="FunFam" id="1.10.3720.10:FF:000002">
    <property type="entry name" value="D-methionine ABC transporter permease MetI"/>
    <property type="match status" value="1"/>
</dbReference>
<dbReference type="RefSeq" id="WP_149054490.1">
    <property type="nucleotide sequence ID" value="NZ_CP043420.1"/>
</dbReference>
<keyword evidence="6 8" id="KW-1133">Transmembrane helix</keyword>
<accession>A0A5C0ZZG8</accession>
<dbReference type="InterPro" id="IPR035906">
    <property type="entry name" value="MetI-like_sf"/>
</dbReference>
<dbReference type="KEGG" id="kuy:FY550_09030"/>
<evidence type="ECO:0000313" key="10">
    <source>
        <dbReference type="EMBL" id="QEL11266.1"/>
    </source>
</evidence>
<reference evidence="10 11" key="1">
    <citation type="submission" date="2019-08" db="EMBL/GenBank/DDBJ databases">
        <title>Complete genome sequence of Kushneria sp. YCWA18, a halophilic phosphate-solubilizing bacterium isolated from Daqiao saltern in China.</title>
        <authorList>
            <person name="Du G.-X."/>
            <person name="Qu L.-Y."/>
        </authorList>
    </citation>
    <scope>NUCLEOTIDE SEQUENCE [LARGE SCALE GENOMIC DNA]</scope>
    <source>
        <strain evidence="10 11">YCWA18</strain>
    </source>
</reference>
<feature type="transmembrane region" description="Helical" evidence="8">
    <location>
        <begin position="81"/>
        <end position="105"/>
    </location>
</feature>
<keyword evidence="4" id="KW-1003">Cell membrane</keyword>
<dbReference type="GO" id="GO:0048473">
    <property type="term" value="P:D-methionine transmembrane transport"/>
    <property type="evidence" value="ECO:0007669"/>
    <property type="project" value="TreeGrafter"/>
</dbReference>
<dbReference type="NCBIfam" id="NF008049">
    <property type="entry name" value="PRK10782.1"/>
    <property type="match status" value="1"/>
</dbReference>
<evidence type="ECO:0000256" key="8">
    <source>
        <dbReference type="RuleBase" id="RU363032"/>
    </source>
</evidence>
<evidence type="ECO:0000259" key="9">
    <source>
        <dbReference type="PROSITE" id="PS50928"/>
    </source>
</evidence>
<dbReference type="InterPro" id="IPR000515">
    <property type="entry name" value="MetI-like"/>
</dbReference>
<dbReference type="Proteomes" id="UP000322553">
    <property type="component" value="Chromosome"/>
</dbReference>
<feature type="domain" description="ABC transmembrane type-1" evidence="9">
    <location>
        <begin position="13"/>
        <end position="207"/>
    </location>
</feature>
<dbReference type="GO" id="GO:0005886">
    <property type="term" value="C:plasma membrane"/>
    <property type="evidence" value="ECO:0007669"/>
    <property type="project" value="UniProtKB-SubCell"/>
</dbReference>
<evidence type="ECO:0000256" key="1">
    <source>
        <dbReference type="ARBA" id="ARBA00004651"/>
    </source>
</evidence>
<feature type="transmembrane region" description="Helical" evidence="8">
    <location>
        <begin position="17"/>
        <end position="39"/>
    </location>
</feature>
<dbReference type="CDD" id="cd06261">
    <property type="entry name" value="TM_PBP2"/>
    <property type="match status" value="1"/>
</dbReference>
<evidence type="ECO:0000256" key="7">
    <source>
        <dbReference type="ARBA" id="ARBA00023136"/>
    </source>
</evidence>
<evidence type="ECO:0000256" key="3">
    <source>
        <dbReference type="ARBA" id="ARBA00022448"/>
    </source>
</evidence>
<dbReference type="AlphaFoldDB" id="A0A5C0ZZG8"/>
<keyword evidence="5 8" id="KW-0812">Transmembrane</keyword>
<organism evidence="10 11">
    <name type="scientific">Kushneria phosphatilytica</name>
    <dbReference type="NCBI Taxonomy" id="657387"/>
    <lineage>
        <taxon>Bacteria</taxon>
        <taxon>Pseudomonadati</taxon>
        <taxon>Pseudomonadota</taxon>
        <taxon>Gammaproteobacteria</taxon>
        <taxon>Oceanospirillales</taxon>
        <taxon>Halomonadaceae</taxon>
        <taxon>Kushneria</taxon>
    </lineage>
</organism>
<evidence type="ECO:0000256" key="6">
    <source>
        <dbReference type="ARBA" id="ARBA00022989"/>
    </source>
</evidence>
<keyword evidence="3 8" id="KW-0813">Transport</keyword>
<dbReference type="SUPFAM" id="SSF161098">
    <property type="entry name" value="MetI-like"/>
    <property type="match status" value="1"/>
</dbReference>
<dbReference type="EMBL" id="CP043420">
    <property type="protein sequence ID" value="QEL11266.1"/>
    <property type="molecule type" value="Genomic_DNA"/>
</dbReference>
<dbReference type="PROSITE" id="PS50928">
    <property type="entry name" value="ABC_TM1"/>
    <property type="match status" value="1"/>
</dbReference>
<dbReference type="Pfam" id="PF00528">
    <property type="entry name" value="BPD_transp_1"/>
    <property type="match status" value="1"/>
</dbReference>
<comment type="similarity">
    <text evidence="2">Belongs to the binding-protein-dependent transport system permease family. CysTW subfamily.</text>
</comment>
<evidence type="ECO:0000256" key="2">
    <source>
        <dbReference type="ARBA" id="ARBA00007069"/>
    </source>
</evidence>
<dbReference type="PANTHER" id="PTHR30450">
    <property type="entry name" value="ABC TRANSPORTER PERMEASE"/>
    <property type="match status" value="1"/>
</dbReference>
<proteinExistence type="inferred from homology"/>
<evidence type="ECO:0000256" key="4">
    <source>
        <dbReference type="ARBA" id="ARBA00022475"/>
    </source>
</evidence>
<name>A0A5C0ZZG8_9GAMM</name>
<gene>
    <name evidence="10" type="ORF">FY550_09030</name>
</gene>
<keyword evidence="7 8" id="KW-0472">Membrane</keyword>
<evidence type="ECO:0000256" key="5">
    <source>
        <dbReference type="ARBA" id="ARBA00022692"/>
    </source>
</evidence>
<evidence type="ECO:0000313" key="11">
    <source>
        <dbReference type="Proteomes" id="UP000322553"/>
    </source>
</evidence>